<dbReference type="InterPro" id="IPR003675">
    <property type="entry name" value="Rce1/LyrA-like_dom"/>
</dbReference>
<proteinExistence type="inferred from homology"/>
<dbReference type="EC" id="3.4.26.1" evidence="10"/>
<feature type="transmembrane region" description="Helical" evidence="11">
    <location>
        <begin position="123"/>
        <end position="141"/>
    </location>
</feature>
<comment type="subcellular location">
    <subcellularLocation>
        <location evidence="1">Endoplasmic reticulum membrane</location>
        <topology evidence="1">Multi-pass membrane protein</topology>
    </subcellularLocation>
</comment>
<keyword evidence="8 11" id="KW-0472">Membrane</keyword>
<dbReference type="InterPro" id="IPR039731">
    <property type="entry name" value="Rce1"/>
</dbReference>
<dbReference type="Proteomes" id="UP000014680">
    <property type="component" value="Unassembled WGS sequence"/>
</dbReference>
<evidence type="ECO:0000256" key="3">
    <source>
        <dbReference type="ARBA" id="ARBA00022670"/>
    </source>
</evidence>
<keyword evidence="3 13" id="KW-0645">Protease</keyword>
<comment type="similarity">
    <text evidence="2">Belongs to the peptidase U48 family.</text>
</comment>
<comment type="catalytic activity">
    <reaction evidence="9">
        <text>Hydrolyzes the peptide bond -P2-(S-farnesyl or geranylgeranyl)C-P1'-P2'-P3'-COOH where P1' and P2' are amino acids with aliphatic sidechains and P3' is any C-terminal residue.</text>
        <dbReference type="EC" id="3.4.26.1"/>
    </reaction>
</comment>
<evidence type="ECO:0000256" key="2">
    <source>
        <dbReference type="ARBA" id="ARBA00006897"/>
    </source>
</evidence>
<feature type="transmembrane region" description="Helical" evidence="11">
    <location>
        <begin position="69"/>
        <end position="89"/>
    </location>
</feature>
<feature type="domain" description="CAAX prenyl protease 2/Lysostaphin resistance protein A-like" evidence="12">
    <location>
        <begin position="7"/>
        <end position="109"/>
    </location>
</feature>
<dbReference type="EMBL" id="KB206902">
    <property type="protein sequence ID" value="ELP86847.1"/>
    <property type="molecule type" value="Genomic_DNA"/>
</dbReference>
<keyword evidence="14" id="KW-1185">Reference proteome</keyword>
<evidence type="ECO:0000256" key="6">
    <source>
        <dbReference type="ARBA" id="ARBA00022824"/>
    </source>
</evidence>
<evidence type="ECO:0000256" key="11">
    <source>
        <dbReference type="SAM" id="Phobius"/>
    </source>
</evidence>
<dbReference type="PANTHER" id="PTHR13046:SF0">
    <property type="entry name" value="CAAX PRENYL PROTEASE 2"/>
    <property type="match status" value="1"/>
</dbReference>
<evidence type="ECO:0000256" key="1">
    <source>
        <dbReference type="ARBA" id="ARBA00004477"/>
    </source>
</evidence>
<dbReference type="GO" id="GO:0071586">
    <property type="term" value="P:CAAX-box protein processing"/>
    <property type="evidence" value="ECO:0007669"/>
    <property type="project" value="InterPro"/>
</dbReference>
<dbReference type="KEGG" id="eiv:EIN_043950"/>
<organism evidence="13 14">
    <name type="scientific">Entamoeba invadens IP1</name>
    <dbReference type="NCBI Taxonomy" id="370355"/>
    <lineage>
        <taxon>Eukaryota</taxon>
        <taxon>Amoebozoa</taxon>
        <taxon>Evosea</taxon>
        <taxon>Archamoebae</taxon>
        <taxon>Mastigamoebida</taxon>
        <taxon>Entamoebidae</taxon>
        <taxon>Entamoeba</taxon>
    </lineage>
</organism>
<keyword evidence="6" id="KW-0256">Endoplasmic reticulum</keyword>
<feature type="transmembrane region" description="Helical" evidence="11">
    <location>
        <begin position="12"/>
        <end position="33"/>
    </location>
</feature>
<name>A0A0A1TZ55_ENTIV</name>
<dbReference type="Pfam" id="PF02517">
    <property type="entry name" value="Rce1-like"/>
    <property type="match status" value="1"/>
</dbReference>
<dbReference type="GeneID" id="14885869"/>
<dbReference type="AlphaFoldDB" id="A0A0A1TZ55"/>
<evidence type="ECO:0000256" key="8">
    <source>
        <dbReference type="ARBA" id="ARBA00023136"/>
    </source>
</evidence>
<feature type="transmembrane region" description="Helical" evidence="11">
    <location>
        <begin position="39"/>
        <end position="57"/>
    </location>
</feature>
<sequence>MSLDDKVAVLRIVIAAPIIEETLFRGVFIPFLMTHGWGQKFAFVYCSTLFGLAHLHHLITESVIDTKKVVTAIVQVMFTTLFGMFSSYVYFCTKSVISCVLCHALCNYLGFPDFSNLYDNKSLIVYLVGITLFISSFAIHFI</sequence>
<dbReference type="PANTHER" id="PTHR13046">
    <property type="entry name" value="PROTEASE U48 CAAX PRENYL PROTEASE RCE1"/>
    <property type="match status" value="1"/>
</dbReference>
<keyword evidence="4 11" id="KW-0812">Transmembrane</keyword>
<dbReference type="VEuPathDB" id="AmoebaDB:EIN_043950"/>
<dbReference type="GO" id="GO:0005789">
    <property type="term" value="C:endoplasmic reticulum membrane"/>
    <property type="evidence" value="ECO:0007669"/>
    <property type="project" value="UniProtKB-SubCell"/>
</dbReference>
<accession>A0A0A1TZ55</accession>
<evidence type="ECO:0000313" key="13">
    <source>
        <dbReference type="EMBL" id="ELP86847.1"/>
    </source>
</evidence>
<protein>
    <recommendedName>
        <fullName evidence="10">intramembrane prenyl-peptidase Rce1</fullName>
        <ecNumber evidence="10">3.4.26.1</ecNumber>
    </recommendedName>
</protein>
<dbReference type="OrthoDB" id="18927at2759"/>
<keyword evidence="5" id="KW-0378">Hydrolase</keyword>
<evidence type="ECO:0000259" key="12">
    <source>
        <dbReference type="Pfam" id="PF02517"/>
    </source>
</evidence>
<evidence type="ECO:0000256" key="9">
    <source>
        <dbReference type="ARBA" id="ARBA00047280"/>
    </source>
</evidence>
<evidence type="ECO:0000256" key="7">
    <source>
        <dbReference type="ARBA" id="ARBA00022989"/>
    </source>
</evidence>
<dbReference type="GO" id="GO:0004222">
    <property type="term" value="F:metalloendopeptidase activity"/>
    <property type="evidence" value="ECO:0007669"/>
    <property type="project" value="InterPro"/>
</dbReference>
<reference evidence="13 14" key="1">
    <citation type="submission" date="2012-10" db="EMBL/GenBank/DDBJ databases">
        <authorList>
            <person name="Zafar N."/>
            <person name="Inman J."/>
            <person name="Hall N."/>
            <person name="Lorenzi H."/>
            <person name="Caler E."/>
        </authorList>
    </citation>
    <scope>NUCLEOTIDE SEQUENCE [LARGE SCALE GENOMIC DNA]</scope>
    <source>
        <strain evidence="13 14">IP1</strain>
    </source>
</reference>
<dbReference type="OMA" id="NILACFI"/>
<evidence type="ECO:0000313" key="14">
    <source>
        <dbReference type="Proteomes" id="UP000014680"/>
    </source>
</evidence>
<evidence type="ECO:0000256" key="10">
    <source>
        <dbReference type="ARBA" id="ARBA00049729"/>
    </source>
</evidence>
<keyword evidence="7 11" id="KW-1133">Transmembrane helix</keyword>
<gene>
    <name evidence="13" type="ORF">EIN_043950</name>
</gene>
<evidence type="ECO:0000256" key="5">
    <source>
        <dbReference type="ARBA" id="ARBA00022801"/>
    </source>
</evidence>
<evidence type="ECO:0000256" key="4">
    <source>
        <dbReference type="ARBA" id="ARBA00022692"/>
    </source>
</evidence>
<dbReference type="RefSeq" id="XP_004253618.1">
    <property type="nucleotide sequence ID" value="XM_004253570.1"/>
</dbReference>